<dbReference type="InterPro" id="IPR032675">
    <property type="entry name" value="LRR_dom_sf"/>
</dbReference>
<gene>
    <name evidence="2" type="ORF">TraAM80_04593</name>
</gene>
<feature type="compositionally biased region" description="Polar residues" evidence="1">
    <location>
        <begin position="98"/>
        <end position="107"/>
    </location>
</feature>
<sequence>MAEHQVLFLGCLSVTLTELRVEGTVFPQEATRNDGAKFFVRVAVLPIQDSGTEERMNAFVDSSVHPLRSAEMAEDLLIPVMLQRALPTPLTGGDGGVSPSSAIQEQNGQKDLDAAAAPVAAAVAYDGEDEGLQNNVAEMQCNSSHQMGVELHLEFTVVRGSVQSVIAHRTVVIGSLLSVAHEKCGVVNARIAAAAALRDSSVWGQEFFSHTADNSLSLGESTDDAFWLGVELQFIVRALDMSEPLRVMFAAEREARTLLRMPQQKSQTMFPFPALRLPYGALPLLVLYQYYSRFCERFFHKALRLSNHVEKLLSVDANHSGSHRWSALSVVDMRPTLLGEDALAPLLATLYHCPSLCSLVLDQNGAGDFTCYWLSALFHKHRYLGEVSLCRNNIHECGAEQLLRLTRRNKRLTRLDASGNPCSPRILERIQRVTEINQDTLQNDHFNVTSTRYAYAASPALFAPSITKKALKLWAMLCVSSLKVDGSAFAGQCPSIIPQAALAPLLNEVMRTVALEISSMIQDPFIRIVFSDIETLWKATQIARHEDASSVAAKEDEAKGAEQGDLTVAMKHDQEGADVAPAAVDVEVLYSYSFLRIVVVTMWSMTREVDWAESVAVLKSIGRRQKEIGVVADDYRVALKAFIQALTTVCGREPVDVENCAAFLQCLALGVRTSLTV</sequence>
<dbReference type="AlphaFoldDB" id="A0A3R7MMP3"/>
<dbReference type="SUPFAM" id="SSF52047">
    <property type="entry name" value="RNI-like"/>
    <property type="match status" value="1"/>
</dbReference>
<dbReference type="EMBL" id="MKGL01000138">
    <property type="protein sequence ID" value="RNF05302.1"/>
    <property type="molecule type" value="Genomic_DNA"/>
</dbReference>
<evidence type="ECO:0000313" key="3">
    <source>
        <dbReference type="Proteomes" id="UP000283634"/>
    </source>
</evidence>
<keyword evidence="3" id="KW-1185">Reference proteome</keyword>
<name>A0A3R7MMP3_TRYRA</name>
<comment type="caution">
    <text evidence="2">The sequence shown here is derived from an EMBL/GenBank/DDBJ whole genome shotgun (WGS) entry which is preliminary data.</text>
</comment>
<feature type="region of interest" description="Disordered" evidence="1">
    <location>
        <begin position="90"/>
        <end position="109"/>
    </location>
</feature>
<dbReference type="RefSeq" id="XP_029238602.1">
    <property type="nucleotide sequence ID" value="XM_029381516.1"/>
</dbReference>
<dbReference type="OrthoDB" id="120976at2759"/>
<evidence type="ECO:0000313" key="2">
    <source>
        <dbReference type="EMBL" id="RNF05302.1"/>
    </source>
</evidence>
<dbReference type="GeneID" id="40328526"/>
<dbReference type="Gene3D" id="3.80.10.10">
    <property type="entry name" value="Ribonuclease Inhibitor"/>
    <property type="match status" value="1"/>
</dbReference>
<protein>
    <submittedName>
        <fullName evidence="2">Uncharacterized protein</fullName>
    </submittedName>
</protein>
<dbReference type="Proteomes" id="UP000283634">
    <property type="component" value="Unassembled WGS sequence"/>
</dbReference>
<proteinExistence type="predicted"/>
<evidence type="ECO:0000256" key="1">
    <source>
        <dbReference type="SAM" id="MobiDB-lite"/>
    </source>
</evidence>
<organism evidence="2 3">
    <name type="scientific">Trypanosoma rangeli</name>
    <dbReference type="NCBI Taxonomy" id="5698"/>
    <lineage>
        <taxon>Eukaryota</taxon>
        <taxon>Discoba</taxon>
        <taxon>Euglenozoa</taxon>
        <taxon>Kinetoplastea</taxon>
        <taxon>Metakinetoplastina</taxon>
        <taxon>Trypanosomatida</taxon>
        <taxon>Trypanosomatidae</taxon>
        <taxon>Trypanosoma</taxon>
        <taxon>Herpetosoma</taxon>
    </lineage>
</organism>
<dbReference type="OMA" id="EDYWLAV"/>
<reference evidence="2 3" key="1">
    <citation type="journal article" date="2018" name="BMC Genomics">
        <title>Genomic comparison of Trypanosoma conorhini and Trypanosoma rangeli to Trypanosoma cruzi strains of high and low virulence.</title>
        <authorList>
            <person name="Bradwell K.R."/>
            <person name="Koparde V.N."/>
            <person name="Matveyev A.V."/>
            <person name="Serrano M.G."/>
            <person name="Alves J.M."/>
            <person name="Parikh H."/>
            <person name="Huang B."/>
            <person name="Lee V."/>
            <person name="Espinosa-Alvarez O."/>
            <person name="Ortiz P.A."/>
            <person name="Costa-Martins A.G."/>
            <person name="Teixeira M.M."/>
            <person name="Buck G.A."/>
        </authorList>
    </citation>
    <scope>NUCLEOTIDE SEQUENCE [LARGE SCALE GENOMIC DNA]</scope>
    <source>
        <strain evidence="2 3">AM80</strain>
    </source>
</reference>
<accession>A0A3R7MMP3</accession>